<dbReference type="Proteomes" id="UP000275368">
    <property type="component" value="Chromosome"/>
</dbReference>
<evidence type="ECO:0000313" key="2">
    <source>
        <dbReference type="Proteomes" id="UP000275368"/>
    </source>
</evidence>
<sequence>MNWLEIVLLSVLFALPNWIKNRTLVSSLKEFIIVLISLTLLKYLFSYIKLPDIPENLKGMVFGGIIILASVVITIRAFKQSKK</sequence>
<reference evidence="1 2" key="1">
    <citation type="submission" date="2018-11" db="EMBL/GenBank/DDBJ databases">
        <title>Complete genome sequence of Paenibacillus baekrokdamisoli strain KCTC 33723.</title>
        <authorList>
            <person name="Kang S.W."/>
            <person name="Lee K.C."/>
            <person name="Kim K.K."/>
            <person name="Kim J.S."/>
            <person name="Kim D.S."/>
            <person name="Ko S.H."/>
            <person name="Yang S.H."/>
            <person name="Lee J.S."/>
        </authorList>
    </citation>
    <scope>NUCLEOTIDE SEQUENCE [LARGE SCALE GENOMIC DNA]</scope>
    <source>
        <strain evidence="1 2">KCTC 33723</strain>
    </source>
</reference>
<name>A0A3G9J481_9BACL</name>
<evidence type="ECO:0000313" key="1">
    <source>
        <dbReference type="EMBL" id="BBH20601.1"/>
    </source>
</evidence>
<dbReference type="OrthoDB" id="2989551at2"/>
<proteinExistence type="predicted"/>
<dbReference type="AlphaFoldDB" id="A0A3G9J481"/>
<dbReference type="EMBL" id="AP019308">
    <property type="protein sequence ID" value="BBH20601.1"/>
    <property type="molecule type" value="Genomic_DNA"/>
</dbReference>
<dbReference type="KEGG" id="pbk:Back11_19460"/>
<accession>A0A3G9J481</accession>
<protein>
    <submittedName>
        <fullName evidence="1">Uncharacterized protein</fullName>
    </submittedName>
</protein>
<gene>
    <name evidence="1" type="ORF">Back11_19460</name>
</gene>
<organism evidence="1 2">
    <name type="scientific">Paenibacillus baekrokdamisoli</name>
    <dbReference type="NCBI Taxonomy" id="1712516"/>
    <lineage>
        <taxon>Bacteria</taxon>
        <taxon>Bacillati</taxon>
        <taxon>Bacillota</taxon>
        <taxon>Bacilli</taxon>
        <taxon>Bacillales</taxon>
        <taxon>Paenibacillaceae</taxon>
        <taxon>Paenibacillus</taxon>
    </lineage>
</organism>
<dbReference type="RefSeq" id="WP_125655768.1">
    <property type="nucleotide sequence ID" value="NZ_AP019308.1"/>
</dbReference>
<keyword evidence="2" id="KW-1185">Reference proteome</keyword>